<evidence type="ECO:0000256" key="5">
    <source>
        <dbReference type="ARBA" id="ARBA00023002"/>
    </source>
</evidence>
<dbReference type="GO" id="GO:0016705">
    <property type="term" value="F:oxidoreductase activity, acting on paired donors, with incorporation or reduction of molecular oxygen"/>
    <property type="evidence" value="ECO:0007669"/>
    <property type="project" value="InterPro"/>
</dbReference>
<keyword evidence="3" id="KW-0349">Heme</keyword>
<dbReference type="PRINTS" id="PR00385">
    <property type="entry name" value="P450"/>
</dbReference>
<dbReference type="WBParaSite" id="ACRNAN_scaffold427.g20231.t1">
    <property type="protein sequence ID" value="ACRNAN_scaffold427.g20231.t1"/>
    <property type="gene ID" value="ACRNAN_scaffold427.g20231"/>
</dbReference>
<sequence length="194" mass="22788">MLDERRKDKDAAKKHQDFFQLLINVVDELNQDEIENKEDSDIIHEEIVKSKKKGLSKIELLGQAFIVLNAGYETTATTLQNIVYIIAKLPEIQEKMRDEIMEVIGDKAEIVYEDLSKLKYINQVVQETLRMYPPAPRPTRLCTKPITVKGIRFEKNVSFSIPIYSVHYDENYYPDPYTFDPDRFRSLFMNKHIQ</sequence>
<dbReference type="PANTHER" id="PTHR24292">
    <property type="entry name" value="CYTOCHROME P450"/>
    <property type="match status" value="1"/>
</dbReference>
<dbReference type="PANTHER" id="PTHR24292:SF54">
    <property type="entry name" value="CYP9F3-RELATED"/>
    <property type="match status" value="1"/>
</dbReference>
<proteinExistence type="inferred from homology"/>
<dbReference type="PRINTS" id="PR00463">
    <property type="entry name" value="EP450I"/>
</dbReference>
<evidence type="ECO:0000256" key="1">
    <source>
        <dbReference type="ARBA" id="ARBA00001971"/>
    </source>
</evidence>
<dbReference type="GO" id="GO:0005506">
    <property type="term" value="F:iron ion binding"/>
    <property type="evidence" value="ECO:0007669"/>
    <property type="project" value="InterPro"/>
</dbReference>
<keyword evidence="6" id="KW-0408">Iron</keyword>
<dbReference type="GO" id="GO:0004497">
    <property type="term" value="F:monooxygenase activity"/>
    <property type="evidence" value="ECO:0007669"/>
    <property type="project" value="UniProtKB-KW"/>
</dbReference>
<dbReference type="GO" id="GO:0020037">
    <property type="term" value="F:heme binding"/>
    <property type="evidence" value="ECO:0007669"/>
    <property type="project" value="InterPro"/>
</dbReference>
<dbReference type="InterPro" id="IPR036396">
    <property type="entry name" value="Cyt_P450_sf"/>
</dbReference>
<keyword evidence="7" id="KW-0503">Monooxygenase</keyword>
<dbReference type="Proteomes" id="UP000887540">
    <property type="component" value="Unplaced"/>
</dbReference>
<evidence type="ECO:0000256" key="2">
    <source>
        <dbReference type="ARBA" id="ARBA00010617"/>
    </source>
</evidence>
<dbReference type="InterPro" id="IPR001128">
    <property type="entry name" value="Cyt_P450"/>
</dbReference>
<evidence type="ECO:0000256" key="6">
    <source>
        <dbReference type="ARBA" id="ARBA00023004"/>
    </source>
</evidence>
<evidence type="ECO:0000256" key="3">
    <source>
        <dbReference type="ARBA" id="ARBA00022617"/>
    </source>
</evidence>
<dbReference type="Gene3D" id="1.10.630.10">
    <property type="entry name" value="Cytochrome P450"/>
    <property type="match status" value="1"/>
</dbReference>
<comment type="cofactor">
    <cofactor evidence="1">
        <name>heme</name>
        <dbReference type="ChEBI" id="CHEBI:30413"/>
    </cofactor>
</comment>
<dbReference type="AlphaFoldDB" id="A0A914DX68"/>
<keyword evidence="8" id="KW-1185">Reference proteome</keyword>
<name>A0A914DX68_9BILA</name>
<keyword evidence="4" id="KW-0479">Metal-binding</keyword>
<dbReference type="InterPro" id="IPR050476">
    <property type="entry name" value="Insect_CytP450_Detox"/>
</dbReference>
<reference evidence="9" key="1">
    <citation type="submission" date="2022-11" db="UniProtKB">
        <authorList>
            <consortium name="WormBaseParasite"/>
        </authorList>
    </citation>
    <scope>IDENTIFICATION</scope>
</reference>
<protein>
    <submittedName>
        <fullName evidence="9">Cytochrome P450</fullName>
    </submittedName>
</protein>
<dbReference type="Pfam" id="PF00067">
    <property type="entry name" value="p450"/>
    <property type="match status" value="1"/>
</dbReference>
<dbReference type="InterPro" id="IPR002401">
    <property type="entry name" value="Cyt_P450_E_grp-I"/>
</dbReference>
<evidence type="ECO:0000313" key="8">
    <source>
        <dbReference type="Proteomes" id="UP000887540"/>
    </source>
</evidence>
<evidence type="ECO:0000256" key="4">
    <source>
        <dbReference type="ARBA" id="ARBA00022723"/>
    </source>
</evidence>
<evidence type="ECO:0000256" key="7">
    <source>
        <dbReference type="ARBA" id="ARBA00023033"/>
    </source>
</evidence>
<organism evidence="8 9">
    <name type="scientific">Acrobeloides nanus</name>
    <dbReference type="NCBI Taxonomy" id="290746"/>
    <lineage>
        <taxon>Eukaryota</taxon>
        <taxon>Metazoa</taxon>
        <taxon>Ecdysozoa</taxon>
        <taxon>Nematoda</taxon>
        <taxon>Chromadorea</taxon>
        <taxon>Rhabditida</taxon>
        <taxon>Tylenchina</taxon>
        <taxon>Cephalobomorpha</taxon>
        <taxon>Cephaloboidea</taxon>
        <taxon>Cephalobidae</taxon>
        <taxon>Acrobeloides</taxon>
    </lineage>
</organism>
<evidence type="ECO:0000313" key="9">
    <source>
        <dbReference type="WBParaSite" id="ACRNAN_scaffold427.g20231.t1"/>
    </source>
</evidence>
<accession>A0A914DX68</accession>
<dbReference type="SUPFAM" id="SSF48264">
    <property type="entry name" value="Cytochrome P450"/>
    <property type="match status" value="1"/>
</dbReference>
<comment type="similarity">
    <text evidence="2">Belongs to the cytochrome P450 family.</text>
</comment>
<keyword evidence="5" id="KW-0560">Oxidoreductase</keyword>